<keyword evidence="14" id="KW-1185">Reference proteome</keyword>
<dbReference type="InterPro" id="IPR027417">
    <property type="entry name" value="P-loop_NTPase"/>
</dbReference>
<dbReference type="GO" id="GO:0030286">
    <property type="term" value="C:dynein complex"/>
    <property type="evidence" value="ECO:0007669"/>
    <property type="project" value="InterPro"/>
</dbReference>
<dbReference type="GO" id="GO:0005938">
    <property type="term" value="C:cell cortex"/>
    <property type="evidence" value="ECO:0007669"/>
    <property type="project" value="UniProtKB-ARBA"/>
</dbReference>
<dbReference type="GO" id="GO:0097729">
    <property type="term" value="C:9+2 motile cilium"/>
    <property type="evidence" value="ECO:0007669"/>
    <property type="project" value="TreeGrafter"/>
</dbReference>
<dbReference type="InterPro" id="IPR042228">
    <property type="entry name" value="Dynein_linker_3"/>
</dbReference>
<evidence type="ECO:0000256" key="11">
    <source>
        <dbReference type="SAM" id="Coils"/>
    </source>
</evidence>
<dbReference type="GO" id="GO:0005524">
    <property type="term" value="F:ATP binding"/>
    <property type="evidence" value="ECO:0007669"/>
    <property type="project" value="UniProtKB-KW"/>
</dbReference>
<dbReference type="GO" id="GO:0045505">
    <property type="term" value="F:dynein intermediate chain binding"/>
    <property type="evidence" value="ECO:0007669"/>
    <property type="project" value="InterPro"/>
</dbReference>
<evidence type="ECO:0000256" key="10">
    <source>
        <dbReference type="ARBA" id="ARBA00023212"/>
    </source>
</evidence>
<protein>
    <recommendedName>
        <fullName evidence="2">Dynein heavy chain, cytoplasmic</fullName>
    </recommendedName>
</protein>
<sequence length="4206" mass="475369">MDDAVDESETGTAASATQSAVRVALKNVAALSATYFNIDADVVARCLRVNEDVVIQALFGDSRKSEALVVTARRDGGTVVGDSIEVHCGWDNAFEEAEYAIGFVVLDEAENSTEGESERHECNVVPFVWKRGASPAKISRRLLKSFVCPWVENEKNACANDDKRHGCLSEALNGINRLCATFHQLETGSTIRHANINVGAAISKVATYMGKDAKDWNIGIPSEVMLEDIKRNVVEWSVEIARILGLYAVALKDGLESEDSDISYDIEEEVELSDSVSESHTLSNYSTPVEILTENESDGSISNGSMEEGFSAQPSNASSVGCDRPMDIREEVDFWVNYEDALVDLYEKMQSTTVEYTLGLLEFNMVEVENIYCFGDALETASDMVDCVKKINILMKGFPLDALKDAKSADELKSAMNTVLKHLERIKHVRRYSSRKLTEMIMGLTLDISHACCTIFHRQLRSVLDGEQLGRVIKSLDGCLQKWEYGLGVLKTRLEAQPSTTITFSTKQALSLQAELRSVLRGCNQCTLRHKILVKDVEILMQLRRSLANRECDNSGLKKPSRKDVKLSVELVNEFYRQFLVELRRKMSHSEEDPPDLKSITQCVQSFIGDLTQVETLVKDCFGRLICHVNALEGVQEILSCAKKLSVCRTQTLPSDTFRNIMKIILDEVRALEVLYEAGDNGTSIMTHVPIPGAAQPMLDVARVNGKLMAVENILVSLEQLVGLGSLQHIQYAVDTLTQKINRHCSAVDVDFTAALHTPVFQISDDNGRYFESIVTLPYNHSMEDLMRSIYMPHLGITENHALTLQMETIPSLACAIRSMFAALSAMAEHNLRSYDSTSFSAMVEPPREFLDMLKNLTWEELVKSNKGAYLFEVIHSNFVAQARMAATTALTEDVLTYASTLTVDELCLTAAAQVRQIVSCNHTNMSCDCRTHTGHFKEQLEKIISNWQKEAITRWTTLFSDGSLPIADCAIQLVEEDDEIFTDPPLDEVRQRLYNHLGDSTNLPQMLIDEISSVCPIACEAKVDEVNDLMDRAQSAIHSTVTHLEDHLNRWKDFEVSWQAHFENRLCETTDLDTLIGELDEILRSSLTTKTELIAPLKLSIPDEVHKRKLESLQGAVIQLICDAALESVEEMKMALPRLAGSLGLEHLIHNASTLSPSSSSTSWNSDNKTDGEIKTAAAENNFDYSTFTLLVEELKAERSDVSGVAELTDCYVQTCISLGPFLQTLYGSCIAKSDVAECHKEWMTLVDNLRNIEHLCRSRNCRLPRSWTSSHKVKRYVLQLASAAESISETLLQKAGQTVSELPAIYSRIQNLIQLQWEKARDKIDAHLLDYDRVISIIEEIECNWTLVKSQLFCVSGILKATSTTPDSSQDVSIESLTAPMEEILEYGKHWSYAKGSLLRYESILNSEVTAATLPKLRYELGQITDDLISMGHVWKVISPKIGVLDALLNGTIGSCLGESAFTERVISSIKETNILDVDSYQTCLTVKQWLHVYDAMREDLKEIVRLLEFQKTVKEYIDGIRKKWVKIDVLWKQENLALRGVDGSEATRNKLWKLQNAESLLYYIDDCSAFLHTYKSSKYAEEMKAELDDWLTRFTESKNCIENWIRIEYKLSYISNIFSSSTVQVQLDKQACALKELIEDDQQSAVMSMKRLSDTKNCASFLQKMMDVIGDLEHALRLYLDERRFVCPRYFFLRDEELFRVLGTVNLEHMEQHISKMFPGIAGLLINGGSLCGIISKESEVMTLGRAIPLTDADAEFVLQELDREIKVTLQSQILSSVQELEVIYSLDAFDAPAYSRWMEHYVSQVLIISLCILWTRSMETIKVDSEVEELQLLLDRLISNSSKSLTTSDSAALKLEQTSIFLIYQLQKTQSLGKIGVCSCFWQNCIRYYLNDSGTVELRIGPKTYPYGYEVMGGWPNLILTSLTEKCFTSISEAMDSCLIGNPQGPAGTGKTESVKAMATLCGYPFLVFNCNEDFDSGAMERNFAGLCQLGAWGIFDEFNRLSEGVLSAIAEIAQRVVLCQKNRTNRIRLLGRNVELNGNVGIFVTINPGYLSRSSFPLNMKMLCRPIVMEAVKLNQVIYVLLKLSGMPESSTMASVLWNILNCCQLCFSDSIYDFGLRCSKQVLCHLRLIIRSIREERNDIPLEHTEGILERALWLVLSPRFPSAHVPTLRLIVRSCLASKPSTPFEYICPSLSDRGTQFMTFLEAELGAGLECSYIKEKAFELFNFLGTSVGIILYGPTGCGKTLCLTATLKAINAMDGSEYEVERFDPNALDGHDTYGQFTKGEWLDGLFTHLMRKYTDSDRNVIIVFDGDIDSSWVESMNSVLDDSMVLTLNNGNRIQLTPNITILFETDSLKYVTPATMSRCALVRFEMVEQRFKFYGNSLYLKILEPDVLLFRYDLFRSLYRDVANSSSFLFAFVNSFGSHLGFVGYAKLTKKADAVSHHVGGALLSHDESEKFVLESFQGNKLECIVSLLLRTSMSFVLRKRSDVDVAKLVTQVAESLGGWFIVSLYLSKGCGYRAIMEVLHQHSRITKQNSQFIMSPKENSEGATKMLLLLSDTDYQSTSRANDTTFWPFLRRILQSSSFWTRGGDDANWITVGIKNISIVVVTNSMSYETSPQRLRRILPAINSECLISGTKIVTDCHTPIFDIPVDGCAIDDVNQAAEIYQTVRRHLKAKGAYMSYRDLSIFKAIMLEFNFDPKAWWMFEHMLKYKYGYIMDHSPLKRTKSQAFDSGVELMWPFKSDLNKISDFKEISCFMKFFFESSIDLLSVTGGNMHLRKLICQEVSACSGYSLVQVDCALWASNMVEILRNAGLDSERICVFVDWDLLVLQSPGVLGQLKNMVIQRDYSTIMGPETIKQLQSKNPEYIDEDYEDFRMKFFRNIELNIKYIFSSRLSRFDESILNMGLCVPMPRLSSSFMSDVSKVVFQDEFGAEFSKVYNIFIGLFGGKSNLIDYLLYLRLTGDLMAEQVEEYKSDYDYLLTGIKKIERAQDEVSSMRQTLDSRRSYLLTKNEEAEIKVAQITALREESALKQQEAEDLTVSLENEKQILIQRSATINHKLAEVEPLIEQAQQDVESINRKSLDELRSMRNPPSVIKYTVETVVILLTNSRNAHVAWDLSRKVLKSSDFISRILNFDAKTIDRVTFDIVKSRLAEQEWDIQRISNASRAAGPLAKWVASVINYAEIAIHVRPLLDELEDLKSSNVENEGLLAAQSEIMENLEYEITQYEKDYTTLTASIASMQSEINVTSCRIEKSESLLSDLAKEVDRWKESVTSLESRHSCLKGNAILEASMAVLSGYLDASKRDEFYGFITQVLLKSGMSYSYDYSSILNFDRQILQANLPYRHCMLVDSPDMLYPSLTEGSYKVVSACDQHFMAVLSSAKECKLTLIIKDIVYSPLSVKRGIFNDICRNDGGDEFNILLPISSEDLRRCKALETEDDHYILNISELCLTLHLRMSHHTFESYCADILMKEIDPKLYGAHEEVKLREADLRNELRKKEYALLGQLVSTDDILEDETAAYIAEYKRECEVIQGLLRGCAATQDGFRSLMAQHSGLTSLLSAIYSVMTRLGKLNAFYFFDLSLIVDAMKLSCATGEREAALIKLIFRWINQALFAEDRAFWAFELLSLYCTYVNDDAELRRLVNEASQSDCDPAEMFYEIERMKQKHLCGSTNETFGVDTTVFDYFNMIIITTKGSEDPAAFVESYARAKGRDLRTLAMCAPSETAELEAKIQKYISKGFSLLLKNAHLSTSWFKKFESQFPLTSDGPKIFVTWDSGVHLDRTILMRRYRFVYQGAETFQSTLHQLLGFCGNLLDAADRITTHLMLKTVLVHAIVIRRQLYIPYGWTRSSMFDNNDLLLSLRATVEFEKHFRHSLDNLGDFIRDFHGSKSLIGEWRQRVHRVYAAKISTEVDELIMWDILAFTDPGVYPLHLPSEDVLKWIQQIPTVCGPCMIGLPDCMDQLMLRSKFRRLREFVAPIKMDDMDIERGTVETFSFPEHTFDDAQPLLVAALRGQWADSCRDYGQALLLEECRKLIKFEESNEPVIINLNVFSEPAKLLDILTLVITGSSGMKADDLELIARPIPATGTLDHVNTVPSTNCGCHLVRERLILDRMELVGATCDFETSRLSIPGEATVETRAPIRVVLQWMKRTCGKTHQRAALPIYNSRRKLNFTLNFALDCVNALIYLRNVRVEGLD</sequence>
<dbReference type="InterPro" id="IPR035699">
    <property type="entry name" value="AAA_6"/>
</dbReference>
<dbReference type="InterPro" id="IPR042219">
    <property type="entry name" value="AAA_lid_11_sf"/>
</dbReference>
<keyword evidence="5" id="KW-0677">Repeat</keyword>
<name>A0AAV4LSG3_BABCB</name>
<dbReference type="GO" id="GO:1902850">
    <property type="term" value="P:microtubule cytoskeleton organization involved in mitosis"/>
    <property type="evidence" value="ECO:0007669"/>
    <property type="project" value="UniProtKB-ARBA"/>
</dbReference>
<evidence type="ECO:0000313" key="13">
    <source>
        <dbReference type="EMBL" id="GIX62949.1"/>
    </source>
</evidence>
<keyword evidence="9" id="KW-0505">Motor protein</keyword>
<dbReference type="SMART" id="SM00382">
    <property type="entry name" value="AAA"/>
    <property type="match status" value="2"/>
</dbReference>
<feature type="domain" description="AAA+ ATPase" evidence="12">
    <location>
        <begin position="1938"/>
        <end position="2078"/>
    </location>
</feature>
<evidence type="ECO:0000256" key="9">
    <source>
        <dbReference type="ARBA" id="ARBA00023175"/>
    </source>
</evidence>
<evidence type="ECO:0000256" key="8">
    <source>
        <dbReference type="ARBA" id="ARBA00023054"/>
    </source>
</evidence>
<dbReference type="Gene3D" id="1.10.8.720">
    <property type="entry name" value="Region D6 of dynein motor"/>
    <property type="match status" value="1"/>
</dbReference>
<dbReference type="Gene3D" id="3.20.180.20">
    <property type="entry name" value="Dynein heavy chain, N-terminal domain 2"/>
    <property type="match status" value="1"/>
</dbReference>
<keyword evidence="10" id="KW-0206">Cytoskeleton</keyword>
<evidence type="ECO:0000256" key="7">
    <source>
        <dbReference type="ARBA" id="ARBA00022840"/>
    </source>
</evidence>
<dbReference type="Gene3D" id="1.20.920.20">
    <property type="match status" value="1"/>
</dbReference>
<evidence type="ECO:0000259" key="12">
    <source>
        <dbReference type="SMART" id="SM00382"/>
    </source>
</evidence>
<dbReference type="Gene3D" id="1.20.58.1120">
    <property type="match status" value="1"/>
</dbReference>
<accession>A0AAV4LSG3</accession>
<dbReference type="GO" id="GO:0051959">
    <property type="term" value="F:dynein light intermediate chain binding"/>
    <property type="evidence" value="ECO:0007669"/>
    <property type="project" value="InterPro"/>
</dbReference>
<dbReference type="Gene3D" id="1.20.140.100">
    <property type="entry name" value="Dynein heavy chain, N-terminal domain 2"/>
    <property type="match status" value="1"/>
</dbReference>
<dbReference type="GO" id="GO:0008569">
    <property type="term" value="F:minus-end-directed microtubule motor activity"/>
    <property type="evidence" value="ECO:0007669"/>
    <property type="project" value="UniProtKB-ARBA"/>
</dbReference>
<dbReference type="InterPro" id="IPR024743">
    <property type="entry name" value="Dynein_HC_stalk"/>
</dbReference>
<keyword evidence="4" id="KW-0493">Microtubule</keyword>
<dbReference type="RefSeq" id="XP_067715018.1">
    <property type="nucleotide sequence ID" value="XM_067858917.1"/>
</dbReference>
<gene>
    <name evidence="13" type="ORF">BcabD6B2_23840</name>
</gene>
<evidence type="ECO:0000256" key="4">
    <source>
        <dbReference type="ARBA" id="ARBA00022701"/>
    </source>
</evidence>
<dbReference type="Pfam" id="PF12774">
    <property type="entry name" value="AAA_6"/>
    <property type="match status" value="1"/>
</dbReference>
<keyword evidence="8 11" id="KW-0175">Coiled coil</keyword>
<evidence type="ECO:0000256" key="1">
    <source>
        <dbReference type="ARBA" id="ARBA00004245"/>
    </source>
</evidence>
<dbReference type="GO" id="GO:0030473">
    <property type="term" value="P:nuclear migration along microtubule"/>
    <property type="evidence" value="ECO:0007669"/>
    <property type="project" value="UniProtKB-ARBA"/>
</dbReference>
<dbReference type="FunFam" id="3.40.50.300:FF:000996">
    <property type="entry name" value="Cytoplasmic dynein heavy chain"/>
    <property type="match status" value="1"/>
</dbReference>
<evidence type="ECO:0000256" key="5">
    <source>
        <dbReference type="ARBA" id="ARBA00022737"/>
    </source>
</evidence>
<organism evidence="13 14">
    <name type="scientific">Babesia caballi</name>
    <dbReference type="NCBI Taxonomy" id="5871"/>
    <lineage>
        <taxon>Eukaryota</taxon>
        <taxon>Sar</taxon>
        <taxon>Alveolata</taxon>
        <taxon>Apicomplexa</taxon>
        <taxon>Aconoidasida</taxon>
        <taxon>Piroplasmida</taxon>
        <taxon>Babesiidae</taxon>
        <taxon>Babesia</taxon>
    </lineage>
</organism>
<dbReference type="Gene3D" id="3.40.50.300">
    <property type="entry name" value="P-loop containing nucleotide triphosphate hydrolases"/>
    <property type="match status" value="3"/>
</dbReference>
<dbReference type="InterPro" id="IPR013602">
    <property type="entry name" value="Dynein_heavy_linker"/>
</dbReference>
<feature type="coiled-coil region" evidence="11">
    <location>
        <begin position="3219"/>
        <end position="3288"/>
    </location>
</feature>
<dbReference type="EMBL" id="BPLF01000002">
    <property type="protein sequence ID" value="GIX62949.1"/>
    <property type="molecule type" value="Genomic_DNA"/>
</dbReference>
<evidence type="ECO:0000256" key="3">
    <source>
        <dbReference type="ARBA" id="ARBA00022490"/>
    </source>
</evidence>
<reference evidence="13 14" key="1">
    <citation type="submission" date="2021-06" db="EMBL/GenBank/DDBJ databases">
        <title>Genome sequence of Babesia caballi.</title>
        <authorList>
            <person name="Yamagishi J."/>
            <person name="Kidaka T."/>
            <person name="Ochi A."/>
        </authorList>
    </citation>
    <scope>NUCLEOTIDE SEQUENCE [LARGE SCALE GENOMIC DNA]</scope>
    <source>
        <strain evidence="13">USDA-D6B2</strain>
    </source>
</reference>
<evidence type="ECO:0000256" key="6">
    <source>
        <dbReference type="ARBA" id="ARBA00022741"/>
    </source>
</evidence>
<dbReference type="InterPro" id="IPR026983">
    <property type="entry name" value="DHC"/>
</dbReference>
<keyword evidence="3" id="KW-0963">Cytoplasm</keyword>
<comment type="caution">
    <text evidence="13">The sequence shown here is derived from an EMBL/GenBank/DDBJ whole genome shotgun (WGS) entry which is preliminary data.</text>
</comment>
<keyword evidence="6" id="KW-0547">Nucleotide-binding</keyword>
<dbReference type="PANTHER" id="PTHR10676">
    <property type="entry name" value="DYNEIN HEAVY CHAIN FAMILY PROTEIN"/>
    <property type="match status" value="1"/>
</dbReference>
<dbReference type="Proteomes" id="UP001497744">
    <property type="component" value="Unassembled WGS sequence"/>
</dbReference>
<comment type="subcellular location">
    <subcellularLocation>
        <location evidence="1">Cytoplasm</location>
        <location evidence="1">Cytoskeleton</location>
    </subcellularLocation>
</comment>
<dbReference type="GO" id="GO:0000235">
    <property type="term" value="C:astral microtubule"/>
    <property type="evidence" value="ECO:0007669"/>
    <property type="project" value="UniProtKB-ARBA"/>
</dbReference>
<dbReference type="Pfam" id="PF12777">
    <property type="entry name" value="MT"/>
    <property type="match status" value="1"/>
</dbReference>
<feature type="domain" description="AAA+ ATPase" evidence="12">
    <location>
        <begin position="2235"/>
        <end position="2382"/>
    </location>
</feature>
<evidence type="ECO:0000256" key="2">
    <source>
        <dbReference type="ARBA" id="ARBA00022197"/>
    </source>
</evidence>
<dbReference type="SUPFAM" id="SSF52540">
    <property type="entry name" value="P-loop containing nucleoside triphosphate hydrolases"/>
    <property type="match status" value="2"/>
</dbReference>
<dbReference type="Pfam" id="PF08393">
    <property type="entry name" value="DHC_N2"/>
    <property type="match status" value="1"/>
</dbReference>
<dbReference type="GO" id="GO:0060294">
    <property type="term" value="P:cilium movement involved in cell motility"/>
    <property type="evidence" value="ECO:0007669"/>
    <property type="project" value="TreeGrafter"/>
</dbReference>
<dbReference type="GO" id="GO:0000070">
    <property type="term" value="P:mitotic sister chromatid segregation"/>
    <property type="evidence" value="ECO:0007669"/>
    <property type="project" value="UniProtKB-ARBA"/>
</dbReference>
<proteinExistence type="predicted"/>
<dbReference type="InterPro" id="IPR042222">
    <property type="entry name" value="Dynein_2_N"/>
</dbReference>
<dbReference type="InterPro" id="IPR003593">
    <property type="entry name" value="AAA+_ATPase"/>
</dbReference>
<dbReference type="GeneID" id="94194430"/>
<keyword evidence="7" id="KW-0067">ATP-binding</keyword>
<evidence type="ECO:0000313" key="14">
    <source>
        <dbReference type="Proteomes" id="UP001497744"/>
    </source>
</evidence>